<evidence type="ECO:0000313" key="2">
    <source>
        <dbReference type="EMBL" id="QRC96897.1"/>
    </source>
</evidence>
<feature type="region of interest" description="Disordered" evidence="1">
    <location>
        <begin position="83"/>
        <end position="120"/>
    </location>
</feature>
<dbReference type="RefSeq" id="XP_001792411.1">
    <property type="nucleotide sequence ID" value="XM_001792359.1"/>
</dbReference>
<dbReference type="OrthoDB" id="3799887at2759"/>
<name>A0A7U2I2F2_PHANO</name>
<proteinExistence type="predicted"/>
<dbReference type="KEGG" id="pno:SNOG_01783"/>
<dbReference type="EMBL" id="CP069028">
    <property type="protein sequence ID" value="QRC96897.1"/>
    <property type="molecule type" value="Genomic_DNA"/>
</dbReference>
<dbReference type="Proteomes" id="UP000663193">
    <property type="component" value="Chromosome 6"/>
</dbReference>
<gene>
    <name evidence="2" type="ORF">JI435_017830</name>
</gene>
<reference evidence="3" key="1">
    <citation type="journal article" date="2021" name="BMC Genomics">
        <title>Chromosome-level genome assembly and manually-curated proteome of model necrotroph Parastagonospora nodorum Sn15 reveals a genome-wide trove of candidate effector homologs, and redundancy of virulence-related functions within an accessory chromosome.</title>
        <authorList>
            <person name="Bertazzoni S."/>
            <person name="Jones D.A.B."/>
            <person name="Phan H.T."/>
            <person name="Tan K.-C."/>
            <person name="Hane J.K."/>
        </authorList>
    </citation>
    <scope>NUCLEOTIDE SEQUENCE [LARGE SCALE GENOMIC DNA]</scope>
    <source>
        <strain evidence="3">SN15 / ATCC MYA-4574 / FGSC 10173)</strain>
    </source>
</reference>
<evidence type="ECO:0000256" key="1">
    <source>
        <dbReference type="SAM" id="MobiDB-lite"/>
    </source>
</evidence>
<sequence length="562" mass="62344">MAEQPNSRASAVNTTAISILGQRYGHQRNKTTISNISEMLPLNPQVPSLMEPLERFNFDQPISSGRHDTKNFAIEQKHVLPSVSSSTLGQQPDHLGDILSRTPEPMHSPTAMRWKDSARNEDIIPDSSRARTLSGVSIDSTSTIADDTWNPVDTYLSSSSSDGELNMGQAVPLHAMNNERAVPGLWDEVRENPEEIPTEQLDYCYPLDEWDQAGHQHAVECCDFAYVARKVPSSAEEWDNVELVRKGRASDEASLADTIDMSEEEVVDQRALDLARREIYHDHDREETILLGSGPIETDDWVDFEDHEVIAEHPSSHTDRFLLPSTFYVPPEAGRSSSEGEARTGLEERFSFPNDGALRTLPSTVYVQPTPRLIAEDAGSIMEYASGSGSDGDDEASMRIDLAPVTRIENNTVKSHAEADNGDSEFEEGSPINSKDHTSMPSIKLQKTRKAGGEKQRRHSANVFRRISARLPGWGGSPHIVYSFQSPPQGDASQRVVSEPLLSGGVDVPVQDRKRDTSFARLLNKFKSKDGVKKANDGTAPPKSLLRRAVERADEFIVRHNW</sequence>
<dbReference type="VEuPathDB" id="FungiDB:JI435_017830"/>
<evidence type="ECO:0000313" key="3">
    <source>
        <dbReference type="Proteomes" id="UP000663193"/>
    </source>
</evidence>
<accession>A0A7U2I2F2</accession>
<protein>
    <submittedName>
        <fullName evidence="2">Uncharacterized protein</fullName>
    </submittedName>
</protein>
<feature type="compositionally biased region" description="Basic residues" evidence="1">
    <location>
        <begin position="446"/>
        <end position="460"/>
    </location>
</feature>
<organism evidence="2 3">
    <name type="scientific">Phaeosphaeria nodorum (strain SN15 / ATCC MYA-4574 / FGSC 10173)</name>
    <name type="common">Glume blotch fungus</name>
    <name type="synonym">Parastagonospora nodorum</name>
    <dbReference type="NCBI Taxonomy" id="321614"/>
    <lineage>
        <taxon>Eukaryota</taxon>
        <taxon>Fungi</taxon>
        <taxon>Dikarya</taxon>
        <taxon>Ascomycota</taxon>
        <taxon>Pezizomycotina</taxon>
        <taxon>Dothideomycetes</taxon>
        <taxon>Pleosporomycetidae</taxon>
        <taxon>Pleosporales</taxon>
        <taxon>Pleosporineae</taxon>
        <taxon>Phaeosphaeriaceae</taxon>
        <taxon>Parastagonospora</taxon>
    </lineage>
</organism>
<dbReference type="AlphaFoldDB" id="A0A7U2I2F2"/>
<keyword evidence="3" id="KW-1185">Reference proteome</keyword>
<feature type="region of interest" description="Disordered" evidence="1">
    <location>
        <begin position="409"/>
        <end position="460"/>
    </location>
</feature>